<dbReference type="Proteomes" id="UP001215231">
    <property type="component" value="Chromosome"/>
</dbReference>
<reference evidence="3 4" key="1">
    <citation type="journal article" date="2022" name="Mar. Drugs">
        <title>Bioassay-Guided Fractionation Leads to the Detection of Cholic Acid Generated by the Rare Thalassomonas sp.</title>
        <authorList>
            <person name="Pheiffer F."/>
            <person name="Schneider Y.K."/>
            <person name="Hansen E.H."/>
            <person name="Andersen J.H."/>
            <person name="Isaksson J."/>
            <person name="Busche T."/>
            <person name="R C."/>
            <person name="Kalinowski J."/>
            <person name="Zyl L.V."/>
            <person name="Trindade M."/>
        </authorList>
    </citation>
    <scope>NUCLEOTIDE SEQUENCE [LARGE SCALE GENOMIC DNA]</scope>
    <source>
        <strain evidence="3 4">A5K-61T</strain>
    </source>
</reference>
<keyword evidence="1" id="KW-0732">Signal</keyword>
<organism evidence="3 4">
    <name type="scientific">Thalassomonas haliotis</name>
    <dbReference type="NCBI Taxonomy" id="485448"/>
    <lineage>
        <taxon>Bacteria</taxon>
        <taxon>Pseudomonadati</taxon>
        <taxon>Pseudomonadota</taxon>
        <taxon>Gammaproteobacteria</taxon>
        <taxon>Alteromonadales</taxon>
        <taxon>Colwelliaceae</taxon>
        <taxon>Thalassomonas</taxon>
    </lineage>
</organism>
<dbReference type="RefSeq" id="WP_274053399.1">
    <property type="nucleotide sequence ID" value="NZ_CP059693.1"/>
</dbReference>
<feature type="domain" description="Ice-binding protein C-terminal" evidence="2">
    <location>
        <begin position="201"/>
        <end position="222"/>
    </location>
</feature>
<dbReference type="Pfam" id="PF07589">
    <property type="entry name" value="PEP-CTERM"/>
    <property type="match status" value="1"/>
</dbReference>
<feature type="signal peptide" evidence="1">
    <location>
        <begin position="1"/>
        <end position="23"/>
    </location>
</feature>
<accession>A0ABY7VK74</accession>
<name>A0ABY7VK74_9GAMM</name>
<evidence type="ECO:0000313" key="3">
    <source>
        <dbReference type="EMBL" id="WDE13062.1"/>
    </source>
</evidence>
<dbReference type="EMBL" id="CP059693">
    <property type="protein sequence ID" value="WDE13062.1"/>
    <property type="molecule type" value="Genomic_DNA"/>
</dbReference>
<protein>
    <submittedName>
        <fullName evidence="3">PEP-CTERM sorting domain-containing protein</fullName>
    </submittedName>
</protein>
<sequence length="226" mass="24227">MKFKYVKSTAAALALILSNIANAGIIMHSEDYIDDTSRAHFNGFESMPMNSGELFTGGNGPYVEDLIQVEQINGDSGANDGIWAKHNWVGAQGDNSWYPNIGDYGYTSITLSDSSDFGSIGFNFGTGGRSTTEILFEVYNDGVLILKGSSALLSDSINYLGFSGDSFDEVRVKDNFGGSNFYSGRQTLAIDNIEIAGNLADVPEPSSLAIFALGVIGLLSRRAIKQ</sequence>
<proteinExistence type="predicted"/>
<keyword evidence="4" id="KW-1185">Reference proteome</keyword>
<evidence type="ECO:0000256" key="1">
    <source>
        <dbReference type="SAM" id="SignalP"/>
    </source>
</evidence>
<dbReference type="InterPro" id="IPR013424">
    <property type="entry name" value="Ice-binding_C"/>
</dbReference>
<gene>
    <name evidence="3" type="ORF">H3N35_06330</name>
</gene>
<evidence type="ECO:0000259" key="2">
    <source>
        <dbReference type="Pfam" id="PF07589"/>
    </source>
</evidence>
<feature type="chain" id="PRO_5045387103" evidence="1">
    <location>
        <begin position="24"/>
        <end position="226"/>
    </location>
</feature>
<dbReference type="NCBIfam" id="TIGR02595">
    <property type="entry name" value="PEP_CTERM"/>
    <property type="match status" value="1"/>
</dbReference>
<evidence type="ECO:0000313" key="4">
    <source>
        <dbReference type="Proteomes" id="UP001215231"/>
    </source>
</evidence>